<gene>
    <name evidence="3" type="ORF">GCM10023353_22900</name>
</gene>
<keyword evidence="2" id="KW-0472">Membrane</keyword>
<organism evidence="3 4">
    <name type="scientific">Tomitella cavernea</name>
    <dbReference type="NCBI Taxonomy" id="1387982"/>
    <lineage>
        <taxon>Bacteria</taxon>
        <taxon>Bacillati</taxon>
        <taxon>Actinomycetota</taxon>
        <taxon>Actinomycetes</taxon>
        <taxon>Mycobacteriales</taxon>
        <taxon>Tomitella</taxon>
    </lineage>
</organism>
<evidence type="ECO:0000256" key="2">
    <source>
        <dbReference type="SAM" id="Phobius"/>
    </source>
</evidence>
<evidence type="ECO:0000313" key="4">
    <source>
        <dbReference type="Proteomes" id="UP001500839"/>
    </source>
</evidence>
<keyword evidence="4" id="KW-1185">Reference proteome</keyword>
<keyword evidence="2" id="KW-1133">Transmembrane helix</keyword>
<keyword evidence="2" id="KW-0812">Transmembrane</keyword>
<protein>
    <submittedName>
        <fullName evidence="3">DUF2631 domain-containing protein</fullName>
    </submittedName>
</protein>
<evidence type="ECO:0000256" key="1">
    <source>
        <dbReference type="SAM" id="MobiDB-lite"/>
    </source>
</evidence>
<dbReference type="RefSeq" id="WP_307811021.1">
    <property type="nucleotide sequence ID" value="NZ_BAABKQ010000001.1"/>
</dbReference>
<feature type="transmembrane region" description="Helical" evidence="2">
    <location>
        <begin position="65"/>
        <end position="84"/>
    </location>
</feature>
<evidence type="ECO:0000313" key="3">
    <source>
        <dbReference type="EMBL" id="GAA4816226.1"/>
    </source>
</evidence>
<dbReference type="Proteomes" id="UP001500839">
    <property type="component" value="Unassembled WGS sequence"/>
</dbReference>
<feature type="transmembrane region" description="Helical" evidence="2">
    <location>
        <begin position="42"/>
        <end position="59"/>
    </location>
</feature>
<accession>A0ABP9CWL3</accession>
<comment type="caution">
    <text evidence="3">The sequence shown here is derived from an EMBL/GenBank/DDBJ whole genome shotgun (WGS) entry which is preliminary data.</text>
</comment>
<reference evidence="4" key="1">
    <citation type="journal article" date="2019" name="Int. J. Syst. Evol. Microbiol.">
        <title>The Global Catalogue of Microorganisms (GCM) 10K type strain sequencing project: providing services to taxonomists for standard genome sequencing and annotation.</title>
        <authorList>
            <consortium name="The Broad Institute Genomics Platform"/>
            <consortium name="The Broad Institute Genome Sequencing Center for Infectious Disease"/>
            <person name="Wu L."/>
            <person name="Ma J."/>
        </authorList>
    </citation>
    <scope>NUCLEOTIDE SEQUENCE [LARGE SCALE GENOMIC DNA]</scope>
    <source>
        <strain evidence="4">JCM 18542</strain>
    </source>
</reference>
<proteinExistence type="predicted"/>
<dbReference type="EMBL" id="BAABKQ010000001">
    <property type="protein sequence ID" value="GAA4816226.1"/>
    <property type="molecule type" value="Genomic_DNA"/>
</dbReference>
<sequence>MATQQQVHPSLEKAIEESRVDPADEPSVGWGWHGQATKTFRIAGWFFALFLLLMIFNNIETATAIIYLCVSAAVVVGFLLIDIYTRHNRWNR</sequence>
<dbReference type="Pfam" id="PF10939">
    <property type="entry name" value="DUF2631"/>
    <property type="match status" value="1"/>
</dbReference>
<feature type="region of interest" description="Disordered" evidence="1">
    <location>
        <begin position="1"/>
        <end position="22"/>
    </location>
</feature>
<feature type="compositionally biased region" description="Basic and acidic residues" evidence="1">
    <location>
        <begin position="10"/>
        <end position="22"/>
    </location>
</feature>
<dbReference type="InterPro" id="IPR024341">
    <property type="entry name" value="DUF2631"/>
</dbReference>
<name>A0ABP9CWL3_9ACTN</name>